<comment type="caution">
    <text evidence="2">The sequence shown here is derived from an EMBL/GenBank/DDBJ whole genome shotgun (WGS) entry which is preliminary data.</text>
</comment>
<keyword evidence="1" id="KW-0812">Transmembrane</keyword>
<evidence type="ECO:0000256" key="1">
    <source>
        <dbReference type="SAM" id="Phobius"/>
    </source>
</evidence>
<accession>A0A1Y1JP57</accession>
<keyword evidence="1" id="KW-0472">Membrane</keyword>
<dbReference type="Proteomes" id="UP000195521">
    <property type="component" value="Unassembled WGS sequence"/>
</dbReference>
<evidence type="ECO:0000313" key="2">
    <source>
        <dbReference type="EMBL" id="GAW84376.1"/>
    </source>
</evidence>
<dbReference type="AlphaFoldDB" id="A0A1Y1JP57"/>
<name>A0A1Y1JP57_PLAGO</name>
<organism evidence="2 3">
    <name type="scientific">Plasmodium gonderi</name>
    <dbReference type="NCBI Taxonomy" id="77519"/>
    <lineage>
        <taxon>Eukaryota</taxon>
        <taxon>Sar</taxon>
        <taxon>Alveolata</taxon>
        <taxon>Apicomplexa</taxon>
        <taxon>Aconoidasida</taxon>
        <taxon>Haemosporida</taxon>
        <taxon>Plasmodiidae</taxon>
        <taxon>Plasmodium</taxon>
        <taxon>Plasmodium (Plasmodium)</taxon>
    </lineage>
</organism>
<dbReference type="RefSeq" id="XP_028546965.1">
    <property type="nucleotide sequence ID" value="XM_028691164.1"/>
</dbReference>
<dbReference type="EMBL" id="BDQF01000281">
    <property type="protein sequence ID" value="GAW84376.1"/>
    <property type="molecule type" value="Genomic_DNA"/>
</dbReference>
<feature type="transmembrane region" description="Helical" evidence="1">
    <location>
        <begin position="151"/>
        <end position="171"/>
    </location>
</feature>
<evidence type="ECO:0000313" key="3">
    <source>
        <dbReference type="Proteomes" id="UP000195521"/>
    </source>
</evidence>
<keyword evidence="1" id="KW-1133">Transmembrane helix</keyword>
<protein>
    <submittedName>
        <fullName evidence="2">Variable surface protein</fullName>
    </submittedName>
</protein>
<dbReference type="OMA" id="FHNICEY"/>
<dbReference type="GeneID" id="39745184"/>
<gene>
    <name evidence="2" type="ORF">PGO_002650</name>
</gene>
<proteinExistence type="predicted"/>
<keyword evidence="3" id="KW-1185">Reference proteome</keyword>
<reference evidence="3" key="1">
    <citation type="submission" date="2017-04" db="EMBL/GenBank/DDBJ databases">
        <title>Plasmodium gonderi genome.</title>
        <authorList>
            <person name="Arisue N."/>
            <person name="Honma H."/>
            <person name="Kawai S."/>
            <person name="Tougan T."/>
            <person name="Tanabe K."/>
            <person name="Horii T."/>
        </authorList>
    </citation>
    <scope>NUCLEOTIDE SEQUENCE [LARGE SCALE GENOMIC DNA]</scope>
    <source>
        <strain evidence="3">ATCC 30045</strain>
    </source>
</reference>
<sequence>MKKERIHEYNVLKMKSPSKKNIDKNIFFNQWDKAIIDKDVVEYNPTLRRMRYEDHESYNIGCLLYENYTTAKLQHGSFHNICEYFKEFLDDKINKYRNNNRLCSSNKILNENLRALWKAQQESREEDVVENWCEWEPSTEYYCYAISPLKASLSTFFILLITLLLVFFIYYNHPKIKKFIYDKSYRDYVIRYFMQHLLPYRNREDFSLDFNTIRLMYTICI</sequence>